<evidence type="ECO:0000256" key="1">
    <source>
        <dbReference type="SAM" id="MobiDB-lite"/>
    </source>
</evidence>
<gene>
    <name evidence="2" type="ORF">EI97DRAFT_434961</name>
</gene>
<dbReference type="AlphaFoldDB" id="A0A6A6JEY1"/>
<proteinExistence type="predicted"/>
<accession>A0A6A6JEY1</accession>
<reference evidence="2" key="1">
    <citation type="journal article" date="2020" name="Stud. Mycol.">
        <title>101 Dothideomycetes genomes: a test case for predicting lifestyles and emergence of pathogens.</title>
        <authorList>
            <person name="Haridas S."/>
            <person name="Albert R."/>
            <person name="Binder M."/>
            <person name="Bloem J."/>
            <person name="Labutti K."/>
            <person name="Salamov A."/>
            <person name="Andreopoulos B."/>
            <person name="Baker S."/>
            <person name="Barry K."/>
            <person name="Bills G."/>
            <person name="Bluhm B."/>
            <person name="Cannon C."/>
            <person name="Castanera R."/>
            <person name="Culley D."/>
            <person name="Daum C."/>
            <person name="Ezra D."/>
            <person name="Gonzalez J."/>
            <person name="Henrissat B."/>
            <person name="Kuo A."/>
            <person name="Liang C."/>
            <person name="Lipzen A."/>
            <person name="Lutzoni F."/>
            <person name="Magnuson J."/>
            <person name="Mondo S."/>
            <person name="Nolan M."/>
            <person name="Ohm R."/>
            <person name="Pangilinan J."/>
            <person name="Park H.-J."/>
            <person name="Ramirez L."/>
            <person name="Alfaro M."/>
            <person name="Sun H."/>
            <person name="Tritt A."/>
            <person name="Yoshinaga Y."/>
            <person name="Zwiers L.-H."/>
            <person name="Turgeon B."/>
            <person name="Goodwin S."/>
            <person name="Spatafora J."/>
            <person name="Crous P."/>
            <person name="Grigoriev I."/>
        </authorList>
    </citation>
    <scope>NUCLEOTIDE SEQUENCE</scope>
    <source>
        <strain evidence="2">CBS 379.55</strain>
    </source>
</reference>
<keyword evidence="3" id="KW-1185">Reference proteome</keyword>
<name>A0A6A6JEY1_WESOR</name>
<dbReference type="RefSeq" id="XP_033652272.1">
    <property type="nucleotide sequence ID" value="XM_033798756.1"/>
</dbReference>
<dbReference type="EMBL" id="ML986501">
    <property type="protein sequence ID" value="KAF2274733.1"/>
    <property type="molecule type" value="Genomic_DNA"/>
</dbReference>
<dbReference type="Proteomes" id="UP000800097">
    <property type="component" value="Unassembled WGS sequence"/>
</dbReference>
<sequence length="164" mass="17668">MLDPPRKTQERVELADDSGGMCLNGNTALRRAKGMVSGFPTGAASSSCGVQSPFVSSESGLKQSQGKANGEEQDEKKNAEFDGCSSGRITSPVSFSPFCLFFSLLIMANLRIAAWLSWASRDRHARQQVLGTGQNWWHSNLLAVGGCKIATEAERIAERIASSR</sequence>
<evidence type="ECO:0000313" key="3">
    <source>
        <dbReference type="Proteomes" id="UP000800097"/>
    </source>
</evidence>
<dbReference type="GeneID" id="54551931"/>
<organism evidence="2 3">
    <name type="scientific">Westerdykella ornata</name>
    <dbReference type="NCBI Taxonomy" id="318751"/>
    <lineage>
        <taxon>Eukaryota</taxon>
        <taxon>Fungi</taxon>
        <taxon>Dikarya</taxon>
        <taxon>Ascomycota</taxon>
        <taxon>Pezizomycotina</taxon>
        <taxon>Dothideomycetes</taxon>
        <taxon>Pleosporomycetidae</taxon>
        <taxon>Pleosporales</taxon>
        <taxon>Sporormiaceae</taxon>
        <taxon>Westerdykella</taxon>
    </lineage>
</organism>
<evidence type="ECO:0000313" key="2">
    <source>
        <dbReference type="EMBL" id="KAF2274733.1"/>
    </source>
</evidence>
<feature type="compositionally biased region" description="Polar residues" evidence="1">
    <location>
        <begin position="55"/>
        <end position="67"/>
    </location>
</feature>
<feature type="region of interest" description="Disordered" evidence="1">
    <location>
        <begin position="55"/>
        <end position="83"/>
    </location>
</feature>
<protein>
    <submittedName>
        <fullName evidence="2">Uncharacterized protein</fullName>
    </submittedName>
</protein>